<feature type="region of interest" description="Disordered" evidence="7">
    <location>
        <begin position="141"/>
        <end position="191"/>
    </location>
</feature>
<dbReference type="PANTHER" id="PTHR47997:SF75">
    <property type="entry name" value="MYB DOMAIN PROTEIN 55"/>
    <property type="match status" value="1"/>
</dbReference>
<dbReference type="FunFam" id="1.10.10.60:FF:000221">
    <property type="entry name" value="MYB transcription factor"/>
    <property type="match status" value="1"/>
</dbReference>
<evidence type="ECO:0000256" key="3">
    <source>
        <dbReference type="ARBA" id="ARBA00023015"/>
    </source>
</evidence>
<evidence type="ECO:0000259" key="9">
    <source>
        <dbReference type="PROSITE" id="PS51294"/>
    </source>
</evidence>
<dbReference type="PROSITE" id="PS51294">
    <property type="entry name" value="HTH_MYB"/>
    <property type="match status" value="2"/>
</dbReference>
<dbReference type="InterPro" id="IPR017930">
    <property type="entry name" value="Myb_dom"/>
</dbReference>
<dbReference type="SUPFAM" id="SSF46689">
    <property type="entry name" value="Homeodomain-like"/>
    <property type="match status" value="1"/>
</dbReference>
<evidence type="ECO:0000313" key="10">
    <source>
        <dbReference type="EMBL" id="KAK7284468.1"/>
    </source>
</evidence>
<evidence type="ECO:0000256" key="5">
    <source>
        <dbReference type="ARBA" id="ARBA00023163"/>
    </source>
</evidence>
<evidence type="ECO:0000313" key="11">
    <source>
        <dbReference type="Proteomes" id="UP001359559"/>
    </source>
</evidence>
<gene>
    <name evidence="10" type="ORF">RJT34_19214</name>
</gene>
<feature type="domain" description="Myb-like" evidence="8">
    <location>
        <begin position="62"/>
        <end position="112"/>
    </location>
</feature>
<dbReference type="GO" id="GO:0003677">
    <property type="term" value="F:DNA binding"/>
    <property type="evidence" value="ECO:0007669"/>
    <property type="project" value="UniProtKB-KW"/>
</dbReference>
<dbReference type="InterPro" id="IPR009057">
    <property type="entry name" value="Homeodomain-like_sf"/>
</dbReference>
<dbReference type="InterPro" id="IPR051953">
    <property type="entry name" value="Plant_SW-associated_TFs"/>
</dbReference>
<feature type="compositionally biased region" description="Low complexity" evidence="7">
    <location>
        <begin position="178"/>
        <end position="191"/>
    </location>
</feature>
<proteinExistence type="predicted"/>
<keyword evidence="4" id="KW-0238">DNA-binding</keyword>
<feature type="compositionally biased region" description="Polar residues" evidence="7">
    <location>
        <begin position="158"/>
        <end position="167"/>
    </location>
</feature>
<dbReference type="PROSITE" id="PS50090">
    <property type="entry name" value="MYB_LIKE"/>
    <property type="match status" value="2"/>
</dbReference>
<dbReference type="GO" id="GO:0005634">
    <property type="term" value="C:nucleus"/>
    <property type="evidence" value="ECO:0007669"/>
    <property type="project" value="UniProtKB-SubCell"/>
</dbReference>
<evidence type="ECO:0000259" key="8">
    <source>
        <dbReference type="PROSITE" id="PS50090"/>
    </source>
</evidence>
<reference evidence="10 11" key="1">
    <citation type="submission" date="2024-01" db="EMBL/GenBank/DDBJ databases">
        <title>The genomes of 5 underutilized Papilionoideae crops provide insights into root nodulation and disease resistance.</title>
        <authorList>
            <person name="Yuan L."/>
        </authorList>
    </citation>
    <scope>NUCLEOTIDE SEQUENCE [LARGE SCALE GENOMIC DNA]</scope>
    <source>
        <strain evidence="10">LY-2023</strain>
        <tissue evidence="10">Leaf</tissue>
    </source>
</reference>
<evidence type="ECO:0000256" key="2">
    <source>
        <dbReference type="ARBA" id="ARBA00022737"/>
    </source>
</evidence>
<evidence type="ECO:0000256" key="7">
    <source>
        <dbReference type="SAM" id="MobiDB-lite"/>
    </source>
</evidence>
<keyword evidence="11" id="KW-1185">Reference proteome</keyword>
<comment type="subcellular location">
    <subcellularLocation>
        <location evidence="1">Nucleus</location>
    </subcellularLocation>
</comment>
<dbReference type="Proteomes" id="UP001359559">
    <property type="component" value="Unassembled WGS sequence"/>
</dbReference>
<dbReference type="EMBL" id="JAYKXN010000005">
    <property type="protein sequence ID" value="KAK7284468.1"/>
    <property type="molecule type" value="Genomic_DNA"/>
</dbReference>
<feature type="domain" description="Myb-like" evidence="8">
    <location>
        <begin position="9"/>
        <end position="61"/>
    </location>
</feature>
<feature type="domain" description="HTH myb-type" evidence="9">
    <location>
        <begin position="66"/>
        <end position="116"/>
    </location>
</feature>
<organism evidence="10 11">
    <name type="scientific">Clitoria ternatea</name>
    <name type="common">Butterfly pea</name>
    <dbReference type="NCBI Taxonomy" id="43366"/>
    <lineage>
        <taxon>Eukaryota</taxon>
        <taxon>Viridiplantae</taxon>
        <taxon>Streptophyta</taxon>
        <taxon>Embryophyta</taxon>
        <taxon>Tracheophyta</taxon>
        <taxon>Spermatophyta</taxon>
        <taxon>Magnoliopsida</taxon>
        <taxon>eudicotyledons</taxon>
        <taxon>Gunneridae</taxon>
        <taxon>Pentapetalae</taxon>
        <taxon>rosids</taxon>
        <taxon>fabids</taxon>
        <taxon>Fabales</taxon>
        <taxon>Fabaceae</taxon>
        <taxon>Papilionoideae</taxon>
        <taxon>50 kb inversion clade</taxon>
        <taxon>NPAAA clade</taxon>
        <taxon>indigoferoid/millettioid clade</taxon>
        <taxon>Phaseoleae</taxon>
        <taxon>Clitoria</taxon>
    </lineage>
</organism>
<dbReference type="PANTHER" id="PTHR47997">
    <property type="entry name" value="MYB DOMAIN PROTEIN 55"/>
    <property type="match status" value="1"/>
</dbReference>
<dbReference type="SMART" id="SM00717">
    <property type="entry name" value="SANT"/>
    <property type="match status" value="2"/>
</dbReference>
<evidence type="ECO:0000256" key="6">
    <source>
        <dbReference type="ARBA" id="ARBA00023242"/>
    </source>
</evidence>
<dbReference type="InterPro" id="IPR001005">
    <property type="entry name" value="SANT/Myb"/>
</dbReference>
<name>A0AAN9IQL8_CLITE</name>
<keyword evidence="2" id="KW-0677">Repeat</keyword>
<keyword evidence="6" id="KW-0539">Nucleus</keyword>
<protein>
    <submittedName>
        <fullName evidence="10">Uncharacterized protein</fullName>
    </submittedName>
</protein>
<feature type="domain" description="HTH myb-type" evidence="9">
    <location>
        <begin position="9"/>
        <end position="65"/>
    </location>
</feature>
<evidence type="ECO:0000256" key="4">
    <source>
        <dbReference type="ARBA" id="ARBA00023125"/>
    </source>
</evidence>
<keyword evidence="5" id="KW-0804">Transcription</keyword>
<sequence length="404" mass="45393">MGRHSCCYKQKLRKGLWSPEEDEKLLNYITKHGHGCWSSVPKLAGLQRCGKSCRLRWINYLRPDLKRGAFSQQEENSIIELHAVLGNRWSQIAAQLPGRTDNEIKNLWNSCLKKKLRQSGIDPNTHQPLTEVENYKDKLLTPDKSNQKLSVEPPKPNKQITSTTTSMPMEPYHPLDVSSSSKINNNNNNSNSTLDNRFGTCHDSCSPSDIVGMGYLPFQNLNFGHNMGLTTTANSNTPLCFIPGSSTCSQMMSELNPSILQSVTLHSNNNPSSISSCDIDGIQNWETTTPTFSANNNNATKSNGNSSCSSIQLQNTYSSLHTEQQDNIKWSDQYLNTTPYFLGNTMQQQQTTQCFYSDEVKLETGFNITTDESSTSWHHGQHFQPSDIYSKDLQRISMAFGQTL</sequence>
<dbReference type="Gene3D" id="1.10.10.60">
    <property type="entry name" value="Homeodomain-like"/>
    <property type="match status" value="2"/>
</dbReference>
<dbReference type="Pfam" id="PF00249">
    <property type="entry name" value="Myb_DNA-binding"/>
    <property type="match status" value="2"/>
</dbReference>
<keyword evidence="3" id="KW-0805">Transcription regulation</keyword>
<accession>A0AAN9IQL8</accession>
<dbReference type="AlphaFoldDB" id="A0AAN9IQL8"/>
<dbReference type="CDD" id="cd00167">
    <property type="entry name" value="SANT"/>
    <property type="match status" value="2"/>
</dbReference>
<comment type="caution">
    <text evidence="10">The sequence shown here is derived from an EMBL/GenBank/DDBJ whole genome shotgun (WGS) entry which is preliminary data.</text>
</comment>
<evidence type="ECO:0000256" key="1">
    <source>
        <dbReference type="ARBA" id="ARBA00004123"/>
    </source>
</evidence>
<dbReference type="FunFam" id="1.10.10.60:FF:000047">
    <property type="entry name" value="Myb transcription factor"/>
    <property type="match status" value="1"/>
</dbReference>